<organism evidence="1">
    <name type="scientific">Arundo donax</name>
    <name type="common">Giant reed</name>
    <name type="synonym">Donax arundinaceus</name>
    <dbReference type="NCBI Taxonomy" id="35708"/>
    <lineage>
        <taxon>Eukaryota</taxon>
        <taxon>Viridiplantae</taxon>
        <taxon>Streptophyta</taxon>
        <taxon>Embryophyta</taxon>
        <taxon>Tracheophyta</taxon>
        <taxon>Spermatophyta</taxon>
        <taxon>Magnoliopsida</taxon>
        <taxon>Liliopsida</taxon>
        <taxon>Poales</taxon>
        <taxon>Poaceae</taxon>
        <taxon>PACMAD clade</taxon>
        <taxon>Arundinoideae</taxon>
        <taxon>Arundineae</taxon>
        <taxon>Arundo</taxon>
    </lineage>
</organism>
<accession>A0A0A9EGC3</accession>
<sequence>MFQYQVDFETGIHLVQLDMNKLSYQTQTQAVYCVYMSASDKCNTQYRLNTATMHQCSTHYYTTGLCRIYTEKKGGSVIVSPQGEILNGVSFVAHNCRKKVWPQDQ</sequence>
<dbReference type="EMBL" id="GBRH01202818">
    <property type="protein sequence ID" value="JAD95077.1"/>
    <property type="molecule type" value="Transcribed_RNA"/>
</dbReference>
<reference evidence="1" key="2">
    <citation type="journal article" date="2015" name="Data Brief">
        <title>Shoot transcriptome of the giant reed, Arundo donax.</title>
        <authorList>
            <person name="Barrero R.A."/>
            <person name="Guerrero F.D."/>
            <person name="Moolhuijzen P."/>
            <person name="Goolsby J.A."/>
            <person name="Tidwell J."/>
            <person name="Bellgard S.E."/>
            <person name="Bellgard M.I."/>
        </authorList>
    </citation>
    <scope>NUCLEOTIDE SEQUENCE</scope>
    <source>
        <tissue evidence="1">Shoot tissue taken approximately 20 cm above the soil surface</tissue>
    </source>
</reference>
<evidence type="ECO:0000313" key="1">
    <source>
        <dbReference type="EMBL" id="JAD95077.1"/>
    </source>
</evidence>
<protein>
    <submittedName>
        <fullName evidence="1">Uncharacterized protein</fullName>
    </submittedName>
</protein>
<reference evidence="1" key="1">
    <citation type="submission" date="2014-09" db="EMBL/GenBank/DDBJ databases">
        <authorList>
            <person name="Magalhaes I.L.F."/>
            <person name="Oliveira U."/>
            <person name="Santos F.R."/>
            <person name="Vidigal T.H.D.A."/>
            <person name="Brescovit A.D."/>
            <person name="Santos A.J."/>
        </authorList>
    </citation>
    <scope>NUCLEOTIDE SEQUENCE</scope>
    <source>
        <tissue evidence="1">Shoot tissue taken approximately 20 cm above the soil surface</tissue>
    </source>
</reference>
<name>A0A0A9EGC3_ARUDO</name>
<proteinExistence type="predicted"/>
<dbReference type="AlphaFoldDB" id="A0A0A9EGC3"/>